<evidence type="ECO:0000313" key="7">
    <source>
        <dbReference type="EMBL" id="KIY67265.1"/>
    </source>
</evidence>
<accession>A0A0D7BAL9</accession>
<dbReference type="InterPro" id="IPR012334">
    <property type="entry name" value="Pectin_lyas_fold"/>
</dbReference>
<dbReference type="InterPro" id="IPR011050">
    <property type="entry name" value="Pectin_lyase_fold/virulence"/>
</dbReference>
<comment type="similarity">
    <text evidence="1 3">Belongs to the polysaccharide lyase 1 family.</text>
</comment>
<feature type="signal peptide" evidence="5">
    <location>
        <begin position="1"/>
        <end position="18"/>
    </location>
</feature>
<name>A0A0D7BAL9_9AGAR</name>
<dbReference type="GO" id="GO:0000272">
    <property type="term" value="P:polysaccharide catabolic process"/>
    <property type="evidence" value="ECO:0007669"/>
    <property type="project" value="UniProtKB-KW"/>
</dbReference>
<reference evidence="7 8" key="1">
    <citation type="journal article" date="2015" name="Fungal Genet. Biol.">
        <title>Evolution of novel wood decay mechanisms in Agaricales revealed by the genome sequences of Fistulina hepatica and Cylindrobasidium torrendii.</title>
        <authorList>
            <person name="Floudas D."/>
            <person name="Held B.W."/>
            <person name="Riley R."/>
            <person name="Nagy L.G."/>
            <person name="Koehler G."/>
            <person name="Ransdell A.S."/>
            <person name="Younus H."/>
            <person name="Chow J."/>
            <person name="Chiniquy J."/>
            <person name="Lipzen A."/>
            <person name="Tritt A."/>
            <person name="Sun H."/>
            <person name="Haridas S."/>
            <person name="LaButti K."/>
            <person name="Ohm R.A."/>
            <person name="Kues U."/>
            <person name="Blanchette R.A."/>
            <person name="Grigoriev I.V."/>
            <person name="Minto R.E."/>
            <person name="Hibbett D.S."/>
        </authorList>
    </citation>
    <scope>NUCLEOTIDE SEQUENCE [LARGE SCALE GENOMIC DNA]</scope>
    <source>
        <strain evidence="7 8">FP15055 ss-10</strain>
    </source>
</reference>
<dbReference type="SMART" id="SM00656">
    <property type="entry name" value="Amb_all"/>
    <property type="match status" value="1"/>
</dbReference>
<dbReference type="PANTHER" id="PTHR31683:SF18">
    <property type="entry name" value="PECTATE LYASE 21-RELATED"/>
    <property type="match status" value="1"/>
</dbReference>
<evidence type="ECO:0000256" key="4">
    <source>
        <dbReference type="SAM" id="MobiDB-lite"/>
    </source>
</evidence>
<feature type="region of interest" description="Disordered" evidence="4">
    <location>
        <begin position="254"/>
        <end position="275"/>
    </location>
</feature>
<dbReference type="OrthoDB" id="1637350at2759"/>
<dbReference type="GO" id="GO:0030570">
    <property type="term" value="F:pectate lyase activity"/>
    <property type="evidence" value="ECO:0007669"/>
    <property type="project" value="InterPro"/>
</dbReference>
<dbReference type="STRING" id="1314674.A0A0D7BAL9"/>
<evidence type="ECO:0000259" key="6">
    <source>
        <dbReference type="SMART" id="SM00656"/>
    </source>
</evidence>
<keyword evidence="3" id="KW-0624">Polysaccharide degradation</keyword>
<evidence type="ECO:0000313" key="8">
    <source>
        <dbReference type="Proteomes" id="UP000054007"/>
    </source>
</evidence>
<proteinExistence type="inferred from homology"/>
<evidence type="ECO:0000256" key="2">
    <source>
        <dbReference type="ARBA" id="ARBA00023239"/>
    </source>
</evidence>
<dbReference type="PANTHER" id="PTHR31683">
    <property type="entry name" value="PECTATE LYASE 18-RELATED"/>
    <property type="match status" value="1"/>
</dbReference>
<evidence type="ECO:0000256" key="3">
    <source>
        <dbReference type="RuleBase" id="RU361173"/>
    </source>
</evidence>
<evidence type="ECO:0000256" key="5">
    <source>
        <dbReference type="SAM" id="SignalP"/>
    </source>
</evidence>
<evidence type="ECO:0000256" key="1">
    <source>
        <dbReference type="ARBA" id="ARBA00010980"/>
    </source>
</evidence>
<dbReference type="Proteomes" id="UP000054007">
    <property type="component" value="Unassembled WGS sequence"/>
</dbReference>
<dbReference type="Gene3D" id="2.160.20.10">
    <property type="entry name" value="Single-stranded right-handed beta-helix, Pectin lyase-like"/>
    <property type="match status" value="1"/>
</dbReference>
<keyword evidence="2 3" id="KW-0456">Lyase</keyword>
<comment type="subcellular location">
    <subcellularLocation>
        <location evidence="3">Secreted</location>
    </subcellularLocation>
</comment>
<dbReference type="AlphaFoldDB" id="A0A0D7BAL9"/>
<gene>
    <name evidence="7" type="ORF">CYLTODRAFT_397386</name>
</gene>
<keyword evidence="8" id="KW-1185">Reference proteome</keyword>
<dbReference type="InterPro" id="IPR045032">
    <property type="entry name" value="PEL"/>
</dbReference>
<dbReference type="GO" id="GO:0005576">
    <property type="term" value="C:extracellular region"/>
    <property type="evidence" value="ECO:0007669"/>
    <property type="project" value="UniProtKB-SubCell"/>
</dbReference>
<sequence>MHLTLLLLALAHVYLAAAQLVGYATENGGTTGGQGGATTTVSSAAAFKTAISTTSPIVVYLAAPINYTGQYSVESDTSIIGIDTSGSITGGGLKISDKSNIIVQNLLINNVVGQDAITVTESQNVWIDHNEFYSDTTHGPDYYDGQVDITHACDYVTVSWNYFHDHYKSSLVGASCGNEDEDAGHFHITYHHNYWQSIHTRTPAMRFSHGHLYNNYYDGIISQGIHSRCDAEMLVEGNVFVNSTEPLSTYGLVIPDDSPNTSPDGDLEQDGHANLGSVSDNDWGTGKINMTSTGNFTSVPYAYNLTELSDVAATVIAGAGIGKV</sequence>
<dbReference type="Pfam" id="PF00544">
    <property type="entry name" value="Pectate_lyase_4"/>
    <property type="match status" value="1"/>
</dbReference>
<keyword evidence="3" id="KW-0119">Carbohydrate metabolism</keyword>
<dbReference type="InterPro" id="IPR002022">
    <property type="entry name" value="Pec_lyase"/>
</dbReference>
<keyword evidence="5" id="KW-0732">Signal</keyword>
<keyword evidence="3" id="KW-0964">Secreted</keyword>
<protein>
    <submittedName>
        <fullName evidence="7">Polysaccharide lyase family 1 protein</fullName>
    </submittedName>
</protein>
<organism evidence="7 8">
    <name type="scientific">Cylindrobasidium torrendii FP15055 ss-10</name>
    <dbReference type="NCBI Taxonomy" id="1314674"/>
    <lineage>
        <taxon>Eukaryota</taxon>
        <taxon>Fungi</taxon>
        <taxon>Dikarya</taxon>
        <taxon>Basidiomycota</taxon>
        <taxon>Agaricomycotina</taxon>
        <taxon>Agaricomycetes</taxon>
        <taxon>Agaricomycetidae</taxon>
        <taxon>Agaricales</taxon>
        <taxon>Marasmiineae</taxon>
        <taxon>Physalacriaceae</taxon>
        <taxon>Cylindrobasidium</taxon>
    </lineage>
</organism>
<feature type="chain" id="PRO_5002317021" evidence="5">
    <location>
        <begin position="19"/>
        <end position="324"/>
    </location>
</feature>
<dbReference type="SUPFAM" id="SSF51126">
    <property type="entry name" value="Pectin lyase-like"/>
    <property type="match status" value="1"/>
</dbReference>
<dbReference type="EMBL" id="KN880530">
    <property type="protein sequence ID" value="KIY67265.1"/>
    <property type="molecule type" value="Genomic_DNA"/>
</dbReference>
<feature type="domain" description="Pectate lyase" evidence="6">
    <location>
        <begin position="34"/>
        <end position="246"/>
    </location>
</feature>